<proteinExistence type="predicted"/>
<name>A0ACC2TPM2_9FUNG</name>
<evidence type="ECO:0000313" key="2">
    <source>
        <dbReference type="Proteomes" id="UP001165960"/>
    </source>
</evidence>
<reference evidence="1" key="1">
    <citation type="submission" date="2022-04" db="EMBL/GenBank/DDBJ databases">
        <title>Genome of the entomopathogenic fungus Entomophthora muscae.</title>
        <authorList>
            <person name="Elya C."/>
            <person name="Lovett B.R."/>
            <person name="Lee E."/>
            <person name="Macias A.M."/>
            <person name="Hajek A.E."/>
            <person name="De Bivort B.L."/>
            <person name="Kasson M.T."/>
            <person name="De Fine Licht H.H."/>
            <person name="Stajich J.E."/>
        </authorList>
    </citation>
    <scope>NUCLEOTIDE SEQUENCE</scope>
    <source>
        <strain evidence="1">Berkeley</strain>
    </source>
</reference>
<dbReference type="EMBL" id="QTSX02002269">
    <property type="protein sequence ID" value="KAJ9076544.1"/>
    <property type="molecule type" value="Genomic_DNA"/>
</dbReference>
<organism evidence="1 2">
    <name type="scientific">Entomophthora muscae</name>
    <dbReference type="NCBI Taxonomy" id="34485"/>
    <lineage>
        <taxon>Eukaryota</taxon>
        <taxon>Fungi</taxon>
        <taxon>Fungi incertae sedis</taxon>
        <taxon>Zoopagomycota</taxon>
        <taxon>Entomophthoromycotina</taxon>
        <taxon>Entomophthoromycetes</taxon>
        <taxon>Entomophthorales</taxon>
        <taxon>Entomophthoraceae</taxon>
        <taxon>Entomophthora</taxon>
    </lineage>
</organism>
<gene>
    <name evidence="1" type="ORF">DSO57_1025153</name>
</gene>
<sequence length="205" mass="23043">MKVFTKGFAKGFAKRSTKLFTEWFTEVFTKGFAKGFTKRSTKKALVKYNLNAPAQVAFFLSIISVETGNLTFNKNIWPSCPGQGAHSMMMPINLHAFLKDSPNILTSHPFLCSIAEKPYEDTNDKAKTDVLDVLMQPKYSFEPGAWWIQKGAEKIQPGFTCFYSTLESKVTVTTLDTLLKSCVDIDPTEAWRQAFETALKAITIK</sequence>
<dbReference type="Proteomes" id="UP001165960">
    <property type="component" value="Unassembled WGS sequence"/>
</dbReference>
<protein>
    <submittedName>
        <fullName evidence="1">Uncharacterized protein</fullName>
    </submittedName>
</protein>
<keyword evidence="2" id="KW-1185">Reference proteome</keyword>
<evidence type="ECO:0000313" key="1">
    <source>
        <dbReference type="EMBL" id="KAJ9076544.1"/>
    </source>
</evidence>
<comment type="caution">
    <text evidence="1">The sequence shown here is derived from an EMBL/GenBank/DDBJ whole genome shotgun (WGS) entry which is preliminary data.</text>
</comment>
<accession>A0ACC2TPM2</accession>